<keyword evidence="1" id="KW-1133">Transmembrane helix</keyword>
<protein>
    <recommendedName>
        <fullName evidence="4">Alpha/beta hydrolase family protein</fullName>
    </recommendedName>
</protein>
<sequence length="409" mass="45017">MSAENSEHTPEAPPTPRTLRSYLVLLAGILSTIVLICSIGFALAQATLPGIPSTIAPQLGTVPDYVLQTAANLGISIFQSRWCISAWGYRMFFRKSWKLFPESTAPVSLRRPESKSAILVFVHGFNTTMASAVGIANDFSAHLEHAIESPNDFQKIWIVSYCWRGDLGPSAFCAAERAAEKTAPIVADFLAQLRAQNPDVPIVVMTHSLGARVGLQALTDLAKREMRPWIDGLLLVQPAVMWGSIRKGIYNVPRDGGVTNWTPGAGNHEVDGRYVPALTAANRVFVTKSSKDNVLSFFFSSLYRCNWVVTVPDMSPALGMPIKDIGNLQVPSEQYFELDLSLDQSPPPESPILEHTPIGGESDKVNHEQHFQVVRYLWQQVLQKLLLEKRANAAELAPAGEVTREKTEQ</sequence>
<dbReference type="AlphaFoldDB" id="A0A1I3TIL5"/>
<organism evidence="2 3">
    <name type="scientific">Planctomicrobium piriforme</name>
    <dbReference type="NCBI Taxonomy" id="1576369"/>
    <lineage>
        <taxon>Bacteria</taxon>
        <taxon>Pseudomonadati</taxon>
        <taxon>Planctomycetota</taxon>
        <taxon>Planctomycetia</taxon>
        <taxon>Planctomycetales</taxon>
        <taxon>Planctomycetaceae</taxon>
        <taxon>Planctomicrobium</taxon>
    </lineage>
</organism>
<name>A0A1I3TIL5_9PLAN</name>
<dbReference type="InterPro" id="IPR010297">
    <property type="entry name" value="DUF900_hydrolase"/>
</dbReference>
<keyword evidence="3" id="KW-1185">Reference proteome</keyword>
<dbReference type="STRING" id="1576369.SAMN05421753_1315"/>
<reference evidence="3" key="1">
    <citation type="submission" date="2016-10" db="EMBL/GenBank/DDBJ databases">
        <authorList>
            <person name="Varghese N."/>
            <person name="Submissions S."/>
        </authorList>
    </citation>
    <scope>NUCLEOTIDE SEQUENCE [LARGE SCALE GENOMIC DNA]</scope>
    <source>
        <strain evidence="3">DSM 26348</strain>
    </source>
</reference>
<accession>A0A1I3TIL5</accession>
<dbReference type="Proteomes" id="UP000199518">
    <property type="component" value="Unassembled WGS sequence"/>
</dbReference>
<dbReference type="OrthoDB" id="334507at2"/>
<dbReference type="EMBL" id="FOQD01000031">
    <property type="protein sequence ID" value="SFJ70735.1"/>
    <property type="molecule type" value="Genomic_DNA"/>
</dbReference>
<dbReference type="InterPro" id="IPR029058">
    <property type="entry name" value="AB_hydrolase_fold"/>
</dbReference>
<feature type="transmembrane region" description="Helical" evidence="1">
    <location>
        <begin position="21"/>
        <end position="44"/>
    </location>
</feature>
<gene>
    <name evidence="2" type="ORF">SAMN05421753_1315</name>
</gene>
<keyword evidence="1" id="KW-0812">Transmembrane</keyword>
<dbReference type="Pfam" id="PF05990">
    <property type="entry name" value="DUF900"/>
    <property type="match status" value="1"/>
</dbReference>
<proteinExistence type="predicted"/>
<evidence type="ECO:0000313" key="3">
    <source>
        <dbReference type="Proteomes" id="UP000199518"/>
    </source>
</evidence>
<dbReference type="Gene3D" id="3.40.50.1820">
    <property type="entry name" value="alpha/beta hydrolase"/>
    <property type="match status" value="1"/>
</dbReference>
<dbReference type="RefSeq" id="WP_092057268.1">
    <property type="nucleotide sequence ID" value="NZ_FOQD01000031.1"/>
</dbReference>
<dbReference type="SUPFAM" id="SSF53474">
    <property type="entry name" value="alpha/beta-Hydrolases"/>
    <property type="match status" value="1"/>
</dbReference>
<keyword evidence="1" id="KW-0472">Membrane</keyword>
<evidence type="ECO:0000256" key="1">
    <source>
        <dbReference type="SAM" id="Phobius"/>
    </source>
</evidence>
<evidence type="ECO:0000313" key="2">
    <source>
        <dbReference type="EMBL" id="SFJ70735.1"/>
    </source>
</evidence>
<evidence type="ECO:0008006" key="4">
    <source>
        <dbReference type="Google" id="ProtNLM"/>
    </source>
</evidence>